<dbReference type="GO" id="GO:0006310">
    <property type="term" value="P:DNA recombination"/>
    <property type="evidence" value="ECO:0007669"/>
    <property type="project" value="UniProtKB-UniRule"/>
</dbReference>
<evidence type="ECO:0000256" key="6">
    <source>
        <dbReference type="ARBA" id="ARBA00022763"/>
    </source>
</evidence>
<dbReference type="GO" id="GO:0005737">
    <property type="term" value="C:cytoplasm"/>
    <property type="evidence" value="ECO:0007669"/>
    <property type="project" value="UniProtKB-SubCell"/>
</dbReference>
<evidence type="ECO:0000256" key="10">
    <source>
        <dbReference type="ARBA" id="ARBA00023172"/>
    </source>
</evidence>
<keyword evidence="6 13" id="KW-0227">DNA damage</keyword>
<feature type="active site" evidence="13">
    <location>
        <position position="7"/>
    </location>
</feature>
<evidence type="ECO:0000256" key="1">
    <source>
        <dbReference type="ARBA" id="ARBA00009518"/>
    </source>
</evidence>
<evidence type="ECO:0000313" key="15">
    <source>
        <dbReference type="EMBL" id="OGZ10867.1"/>
    </source>
</evidence>
<evidence type="ECO:0000256" key="11">
    <source>
        <dbReference type="ARBA" id="ARBA00023204"/>
    </source>
</evidence>
<evidence type="ECO:0000256" key="7">
    <source>
        <dbReference type="ARBA" id="ARBA00022801"/>
    </source>
</evidence>
<proteinExistence type="inferred from homology"/>
<feature type="binding site" evidence="13">
    <location>
        <position position="149"/>
    </location>
    <ligand>
        <name>Mg(2+)</name>
        <dbReference type="ChEBI" id="CHEBI:18420"/>
        <label>1</label>
    </ligand>
</feature>
<dbReference type="GO" id="GO:0000287">
    <property type="term" value="F:magnesium ion binding"/>
    <property type="evidence" value="ECO:0007669"/>
    <property type="project" value="UniProtKB-UniRule"/>
</dbReference>
<feature type="active site" evidence="13">
    <location>
        <position position="149"/>
    </location>
</feature>
<keyword evidence="11 13" id="KW-0234">DNA repair</keyword>
<accession>A0A1G2DB63</accession>
<keyword evidence="2 13" id="KW-0963">Cytoplasm</keyword>
<evidence type="ECO:0000256" key="9">
    <source>
        <dbReference type="ARBA" id="ARBA00023125"/>
    </source>
</evidence>
<dbReference type="PANTHER" id="PTHR30194:SF3">
    <property type="entry name" value="CROSSOVER JUNCTION ENDODEOXYRIBONUCLEASE RUVC"/>
    <property type="match status" value="1"/>
</dbReference>
<dbReference type="GO" id="GO:0006281">
    <property type="term" value="P:DNA repair"/>
    <property type="evidence" value="ECO:0007669"/>
    <property type="project" value="UniProtKB-UniRule"/>
</dbReference>
<dbReference type="EC" id="3.1.21.10" evidence="13 14"/>
<feature type="binding site" evidence="13">
    <location>
        <position position="7"/>
    </location>
    <ligand>
        <name>Mg(2+)</name>
        <dbReference type="ChEBI" id="CHEBI:18420"/>
        <label>1</label>
    </ligand>
</feature>
<dbReference type="GO" id="GO:0008821">
    <property type="term" value="F:crossover junction DNA endonuclease activity"/>
    <property type="evidence" value="ECO:0007669"/>
    <property type="project" value="UniProtKB-UniRule"/>
</dbReference>
<dbReference type="NCBIfam" id="TIGR00228">
    <property type="entry name" value="ruvC"/>
    <property type="match status" value="1"/>
</dbReference>
<comment type="similarity">
    <text evidence="1 13">Belongs to the RuvC family.</text>
</comment>
<dbReference type="HAMAP" id="MF_00034">
    <property type="entry name" value="RuvC"/>
    <property type="match status" value="1"/>
</dbReference>
<comment type="function">
    <text evidence="13">The RuvA-RuvB-RuvC complex processes Holliday junction (HJ) DNA during genetic recombination and DNA repair. Endonuclease that resolves HJ intermediates. Cleaves cruciform DNA by making single-stranded nicks across the HJ at symmetrical positions within the homologous arms, yielding a 5'-phosphate and a 3'-hydroxyl group; requires a central core of homology in the junction. The consensus cleavage sequence is 5'-(A/T)TT(C/G)-3'. Cleavage occurs on the 3'-side of the TT dinucleotide at the point of strand exchange. HJ branch migration catalyzed by RuvA-RuvB allows RuvC to scan DNA until it finds its consensus sequence, where it cleaves and resolves the cruciform DNA.</text>
</comment>
<keyword evidence="4 13" id="KW-0479">Metal-binding</keyword>
<keyword evidence="10 13" id="KW-0233">DNA recombination</keyword>
<evidence type="ECO:0000256" key="14">
    <source>
        <dbReference type="NCBIfam" id="TIGR00228"/>
    </source>
</evidence>
<organism evidence="15 16">
    <name type="scientific">Candidatus Lloydbacteria bacterium RIFCSPHIGHO2_02_FULL_51_22</name>
    <dbReference type="NCBI Taxonomy" id="1798663"/>
    <lineage>
        <taxon>Bacteria</taxon>
        <taxon>Candidatus Lloydiibacteriota</taxon>
    </lineage>
</organism>
<dbReference type="PANTHER" id="PTHR30194">
    <property type="entry name" value="CROSSOVER JUNCTION ENDODEOXYRIBONUCLEASE RUVC"/>
    <property type="match status" value="1"/>
</dbReference>
<dbReference type="FunFam" id="3.30.420.10:FF:000002">
    <property type="entry name" value="Crossover junction endodeoxyribonuclease RuvC"/>
    <property type="match status" value="1"/>
</dbReference>
<comment type="subunit">
    <text evidence="13">Homodimer which binds Holliday junction (HJ) DNA. The HJ becomes 2-fold symmetrical on binding to RuvC with unstacked arms; it has a different conformation from HJ DNA in complex with RuvA. In the full resolvosome a probable DNA-RuvA(4)-RuvB(12)-RuvC(2) complex forms which resolves the HJ.</text>
</comment>
<sequence>MHVLAIDPGFGRMGVAVLESGLAHKIPHVSYSACITTNPKDALKDRLFSIGSELERIITAHSPQVLAIEKLFFAANQKTALSVAEARGVALYEAARQGLSIFEYTPLQIKTAVTGYGGAPKQQVADMVMKLVSFAPQKKNPSSRKIGDDEFDAIAIGITHLAYLHSYRQ</sequence>
<dbReference type="CDD" id="cd16962">
    <property type="entry name" value="RuvC"/>
    <property type="match status" value="1"/>
</dbReference>
<keyword evidence="5 13" id="KW-0255">Endonuclease</keyword>
<comment type="subcellular location">
    <subcellularLocation>
        <location evidence="13">Cytoplasm</location>
    </subcellularLocation>
</comment>
<name>A0A1G2DB63_9BACT</name>
<evidence type="ECO:0000313" key="16">
    <source>
        <dbReference type="Proteomes" id="UP000178099"/>
    </source>
</evidence>
<dbReference type="PRINTS" id="PR00696">
    <property type="entry name" value="RSOLVASERUVC"/>
</dbReference>
<dbReference type="Pfam" id="PF02075">
    <property type="entry name" value="RuvC"/>
    <property type="match status" value="1"/>
</dbReference>
<dbReference type="InterPro" id="IPR036397">
    <property type="entry name" value="RNaseH_sf"/>
</dbReference>
<dbReference type="Proteomes" id="UP000178099">
    <property type="component" value="Unassembled WGS sequence"/>
</dbReference>
<evidence type="ECO:0000256" key="8">
    <source>
        <dbReference type="ARBA" id="ARBA00022842"/>
    </source>
</evidence>
<evidence type="ECO:0000256" key="12">
    <source>
        <dbReference type="ARBA" id="ARBA00029354"/>
    </source>
</evidence>
<keyword evidence="3 13" id="KW-0540">Nuclease</keyword>
<dbReference type="InterPro" id="IPR012337">
    <property type="entry name" value="RNaseH-like_sf"/>
</dbReference>
<reference evidence="15 16" key="1">
    <citation type="journal article" date="2016" name="Nat. Commun.">
        <title>Thousands of microbial genomes shed light on interconnected biogeochemical processes in an aquifer system.</title>
        <authorList>
            <person name="Anantharaman K."/>
            <person name="Brown C.T."/>
            <person name="Hug L.A."/>
            <person name="Sharon I."/>
            <person name="Castelle C.J."/>
            <person name="Probst A.J."/>
            <person name="Thomas B.C."/>
            <person name="Singh A."/>
            <person name="Wilkins M.J."/>
            <person name="Karaoz U."/>
            <person name="Brodie E.L."/>
            <person name="Williams K.H."/>
            <person name="Hubbard S.S."/>
            <person name="Banfield J.F."/>
        </authorList>
    </citation>
    <scope>NUCLEOTIDE SEQUENCE [LARGE SCALE GENOMIC DNA]</scope>
</reference>
<dbReference type="SUPFAM" id="SSF53098">
    <property type="entry name" value="Ribonuclease H-like"/>
    <property type="match status" value="1"/>
</dbReference>
<dbReference type="GO" id="GO:0048476">
    <property type="term" value="C:Holliday junction resolvase complex"/>
    <property type="evidence" value="ECO:0007669"/>
    <property type="project" value="UniProtKB-UniRule"/>
</dbReference>
<evidence type="ECO:0000256" key="4">
    <source>
        <dbReference type="ARBA" id="ARBA00022723"/>
    </source>
</evidence>
<evidence type="ECO:0000256" key="3">
    <source>
        <dbReference type="ARBA" id="ARBA00022722"/>
    </source>
</evidence>
<comment type="caution">
    <text evidence="15">The sequence shown here is derived from an EMBL/GenBank/DDBJ whole genome shotgun (WGS) entry which is preliminary data.</text>
</comment>
<dbReference type="AlphaFoldDB" id="A0A1G2DB63"/>
<dbReference type="InterPro" id="IPR002176">
    <property type="entry name" value="X-over_junc_endoDNase_RuvC"/>
</dbReference>
<comment type="catalytic activity">
    <reaction evidence="12 13">
        <text>Endonucleolytic cleavage at a junction such as a reciprocal single-stranded crossover between two homologous DNA duplexes (Holliday junction).</text>
        <dbReference type="EC" id="3.1.21.10"/>
    </reaction>
</comment>
<evidence type="ECO:0000256" key="2">
    <source>
        <dbReference type="ARBA" id="ARBA00022490"/>
    </source>
</evidence>
<keyword evidence="9 13" id="KW-0238">DNA-binding</keyword>
<keyword evidence="7 13" id="KW-0378">Hydrolase</keyword>
<dbReference type="EMBL" id="MHLN01000031">
    <property type="protein sequence ID" value="OGZ10867.1"/>
    <property type="molecule type" value="Genomic_DNA"/>
</dbReference>
<keyword evidence="8 13" id="KW-0460">Magnesium</keyword>
<dbReference type="Gene3D" id="3.30.420.10">
    <property type="entry name" value="Ribonuclease H-like superfamily/Ribonuclease H"/>
    <property type="match status" value="1"/>
</dbReference>
<evidence type="ECO:0000256" key="13">
    <source>
        <dbReference type="HAMAP-Rule" id="MF_00034"/>
    </source>
</evidence>
<feature type="active site" evidence="13">
    <location>
        <position position="69"/>
    </location>
</feature>
<gene>
    <name evidence="13" type="primary">ruvC</name>
    <name evidence="15" type="ORF">A3D67_02735</name>
</gene>
<evidence type="ECO:0000256" key="5">
    <source>
        <dbReference type="ARBA" id="ARBA00022759"/>
    </source>
</evidence>
<feature type="binding site" evidence="13">
    <location>
        <position position="69"/>
    </location>
    <ligand>
        <name>Mg(2+)</name>
        <dbReference type="ChEBI" id="CHEBI:18420"/>
        <label>2</label>
    </ligand>
</feature>
<comment type="cofactor">
    <cofactor evidence="13">
        <name>Mg(2+)</name>
        <dbReference type="ChEBI" id="CHEBI:18420"/>
    </cofactor>
    <text evidence="13">Binds 2 Mg(2+) ion per subunit.</text>
</comment>
<protein>
    <recommendedName>
        <fullName evidence="13 14">Crossover junction endodeoxyribonuclease RuvC</fullName>
        <ecNumber evidence="13 14">3.1.21.10</ecNumber>
    </recommendedName>
    <alternativeName>
        <fullName evidence="13">Holliday junction nuclease RuvC</fullName>
    </alternativeName>
    <alternativeName>
        <fullName evidence="13">Holliday junction resolvase RuvC</fullName>
    </alternativeName>
</protein>
<dbReference type="GO" id="GO:0003677">
    <property type="term" value="F:DNA binding"/>
    <property type="evidence" value="ECO:0007669"/>
    <property type="project" value="UniProtKB-KW"/>
</dbReference>